<sequence>MEVQKHESQGRPNLFDLDRWLSEPVRARQHLVYEEPVKCPPPNRRKPPKQDRPMNSSTLHIKGDPQPKGDEPTNKKPKSPACLRCNQAHPLYRCNEFKRKSPPLTPGNALRYVATTNSLAANERVVYFQVVPVQIQGENRVATIETFAILDDGSSDTLIRRDIADKLNLEGPERLLCLGNIENNGTPQSSRAVNLLVTATGKQAVDTPVRNHPVWTVPKLNVPPQRLVKENVRRTWKHLEDLDIPAVFSDEIGLLI</sequence>
<organism evidence="2 3">
    <name type="scientific">Porites lobata</name>
    <dbReference type="NCBI Taxonomy" id="104759"/>
    <lineage>
        <taxon>Eukaryota</taxon>
        <taxon>Metazoa</taxon>
        <taxon>Cnidaria</taxon>
        <taxon>Anthozoa</taxon>
        <taxon>Hexacorallia</taxon>
        <taxon>Scleractinia</taxon>
        <taxon>Fungiina</taxon>
        <taxon>Poritidae</taxon>
        <taxon>Porites</taxon>
    </lineage>
</organism>
<name>A0ABN8NAV8_9CNID</name>
<protein>
    <recommendedName>
        <fullName evidence="4">Peptidase aspartic putative domain-containing protein</fullName>
    </recommendedName>
</protein>
<proteinExistence type="predicted"/>
<keyword evidence="3" id="KW-1185">Reference proteome</keyword>
<dbReference type="PANTHER" id="PTHR47331:SF1">
    <property type="entry name" value="GAG-LIKE PROTEIN"/>
    <property type="match status" value="1"/>
</dbReference>
<dbReference type="EMBL" id="CALNXK010000013">
    <property type="protein sequence ID" value="CAH3045331.1"/>
    <property type="molecule type" value="Genomic_DNA"/>
</dbReference>
<evidence type="ECO:0000313" key="3">
    <source>
        <dbReference type="Proteomes" id="UP001159405"/>
    </source>
</evidence>
<gene>
    <name evidence="2" type="ORF">PLOB_00006753</name>
</gene>
<accession>A0ABN8NAV8</accession>
<evidence type="ECO:0000313" key="2">
    <source>
        <dbReference type="EMBL" id="CAH3045331.1"/>
    </source>
</evidence>
<comment type="caution">
    <text evidence="2">The sequence shown here is derived from an EMBL/GenBank/DDBJ whole genome shotgun (WGS) entry which is preliminary data.</text>
</comment>
<reference evidence="2 3" key="1">
    <citation type="submission" date="2022-05" db="EMBL/GenBank/DDBJ databases">
        <authorList>
            <consortium name="Genoscope - CEA"/>
            <person name="William W."/>
        </authorList>
    </citation>
    <scope>NUCLEOTIDE SEQUENCE [LARGE SCALE GENOMIC DNA]</scope>
</reference>
<evidence type="ECO:0000256" key="1">
    <source>
        <dbReference type="SAM" id="MobiDB-lite"/>
    </source>
</evidence>
<feature type="compositionally biased region" description="Basic and acidic residues" evidence="1">
    <location>
        <begin position="61"/>
        <end position="74"/>
    </location>
</feature>
<feature type="region of interest" description="Disordered" evidence="1">
    <location>
        <begin position="31"/>
        <end position="82"/>
    </location>
</feature>
<dbReference type="PANTHER" id="PTHR47331">
    <property type="entry name" value="PHD-TYPE DOMAIN-CONTAINING PROTEIN"/>
    <property type="match status" value="1"/>
</dbReference>
<evidence type="ECO:0008006" key="4">
    <source>
        <dbReference type="Google" id="ProtNLM"/>
    </source>
</evidence>
<dbReference type="Proteomes" id="UP001159405">
    <property type="component" value="Unassembled WGS sequence"/>
</dbReference>